<dbReference type="EMBL" id="CCYD01003101">
    <property type="protein sequence ID" value="CEG50167.1"/>
    <property type="molecule type" value="Genomic_DNA"/>
</dbReference>
<keyword evidence="4" id="KW-1185">Reference proteome</keyword>
<feature type="domain" description="Pseudouridine synthase RsuA/RluA-like" evidence="2">
    <location>
        <begin position="120"/>
        <end position="270"/>
    </location>
</feature>
<dbReference type="CDD" id="cd02869">
    <property type="entry name" value="PseudoU_synth_RluA_like"/>
    <property type="match status" value="1"/>
</dbReference>
<accession>A0A0P1B7N9</accession>
<evidence type="ECO:0000313" key="4">
    <source>
        <dbReference type="Proteomes" id="UP000054928"/>
    </source>
</evidence>
<dbReference type="STRING" id="4781.A0A0P1B7N9"/>
<dbReference type="InterPro" id="IPR020103">
    <property type="entry name" value="PsdUridine_synth_cat_dom_sf"/>
</dbReference>
<organism evidence="3 4">
    <name type="scientific">Plasmopara halstedii</name>
    <name type="common">Downy mildew of sunflower</name>
    <dbReference type="NCBI Taxonomy" id="4781"/>
    <lineage>
        <taxon>Eukaryota</taxon>
        <taxon>Sar</taxon>
        <taxon>Stramenopiles</taxon>
        <taxon>Oomycota</taxon>
        <taxon>Peronosporomycetes</taxon>
        <taxon>Peronosporales</taxon>
        <taxon>Peronosporaceae</taxon>
        <taxon>Plasmopara</taxon>
    </lineage>
</organism>
<dbReference type="PANTHER" id="PTHR21600:SF87">
    <property type="entry name" value="RNA PSEUDOURIDYLATE SYNTHASE DOMAIN-CONTAINING PROTEIN 1"/>
    <property type="match status" value="1"/>
</dbReference>
<dbReference type="PANTHER" id="PTHR21600">
    <property type="entry name" value="MITOCHONDRIAL RNA PSEUDOURIDINE SYNTHASE"/>
    <property type="match status" value="1"/>
</dbReference>
<dbReference type="RefSeq" id="XP_024586536.1">
    <property type="nucleotide sequence ID" value="XM_024721437.1"/>
</dbReference>
<dbReference type="GO" id="GO:0003723">
    <property type="term" value="F:RNA binding"/>
    <property type="evidence" value="ECO:0007669"/>
    <property type="project" value="InterPro"/>
</dbReference>
<protein>
    <submittedName>
        <fullName evidence="3">Pseudouridine synthase</fullName>
    </submittedName>
</protein>
<dbReference type="GeneID" id="36402947"/>
<dbReference type="Gene3D" id="3.30.2350.10">
    <property type="entry name" value="Pseudouridine synthase"/>
    <property type="match status" value="1"/>
</dbReference>
<proteinExistence type="inferred from homology"/>
<dbReference type="PROSITE" id="PS01129">
    <property type="entry name" value="PSI_RLU"/>
    <property type="match status" value="1"/>
</dbReference>
<dbReference type="InterPro" id="IPR006145">
    <property type="entry name" value="PsdUridine_synth_RsuA/RluA"/>
</dbReference>
<dbReference type="InterPro" id="IPR006224">
    <property type="entry name" value="PsdUridine_synth_RluA-like_CS"/>
</dbReference>
<dbReference type="InterPro" id="IPR050188">
    <property type="entry name" value="RluA_PseudoU_synthase"/>
</dbReference>
<dbReference type="Proteomes" id="UP000054928">
    <property type="component" value="Unassembled WGS sequence"/>
</dbReference>
<dbReference type="GO" id="GO:0009982">
    <property type="term" value="F:pseudouridine synthase activity"/>
    <property type="evidence" value="ECO:0007669"/>
    <property type="project" value="InterPro"/>
</dbReference>
<evidence type="ECO:0000259" key="2">
    <source>
        <dbReference type="Pfam" id="PF00849"/>
    </source>
</evidence>
<sequence>MWIQEQRWVRHIVRAQDQELRLDRWLRLQFPNLPQSFLQNQLRKRKIQLQPFTSTFQRTRANTFLVEGYVIAIDAHLFHSKFQPSIGHHYNQKMPQKKLNLHKTRLQQLKQSVVYQDTQFIMLDKPHGLAVHDGSALTESLTHYLPYIAESLSDYKEQQHLKLVHRLDKETSGLLVLARSRLAAAKFSELLRCGRVLKTYEALVAQKSTTRASLIEFEGQNLDAPINGKSASTLVERVFQQIKPTQPIGTWLQLRPLTGRKHQLRVHCAQELCAPIVGDLKYGGLPANRLYLHAKRIRFPDPFTIGRIVDVSCEMK</sequence>
<evidence type="ECO:0000256" key="1">
    <source>
        <dbReference type="ARBA" id="ARBA00010876"/>
    </source>
</evidence>
<dbReference type="GO" id="GO:0000455">
    <property type="term" value="P:enzyme-directed rRNA pseudouridine synthesis"/>
    <property type="evidence" value="ECO:0007669"/>
    <property type="project" value="TreeGrafter"/>
</dbReference>
<dbReference type="OrthoDB" id="418349at2759"/>
<evidence type="ECO:0000313" key="3">
    <source>
        <dbReference type="EMBL" id="CEG50167.1"/>
    </source>
</evidence>
<dbReference type="SUPFAM" id="SSF55120">
    <property type="entry name" value="Pseudouridine synthase"/>
    <property type="match status" value="1"/>
</dbReference>
<name>A0A0P1B7N9_PLAHL</name>
<reference evidence="4" key="1">
    <citation type="submission" date="2014-09" db="EMBL/GenBank/DDBJ databases">
        <authorList>
            <person name="Sharma Rahul"/>
            <person name="Thines Marco"/>
        </authorList>
    </citation>
    <scope>NUCLEOTIDE SEQUENCE [LARGE SCALE GENOMIC DNA]</scope>
</reference>
<dbReference type="Pfam" id="PF00849">
    <property type="entry name" value="PseudoU_synth_2"/>
    <property type="match status" value="1"/>
</dbReference>
<dbReference type="AlphaFoldDB" id="A0A0P1B7N9"/>
<comment type="similarity">
    <text evidence="1">Belongs to the pseudouridine synthase RluA family.</text>
</comment>
<dbReference type="OMA" id="RNDHNIE"/>